<comment type="subcellular location">
    <subcellularLocation>
        <location evidence="1">Cell membrane</location>
        <topology evidence="1">Multi-pass membrane protein</topology>
    </subcellularLocation>
</comment>
<proteinExistence type="predicted"/>
<accession>A0A1X7IL12</accession>
<feature type="transmembrane region" description="Helical" evidence="7">
    <location>
        <begin position="167"/>
        <end position="189"/>
    </location>
</feature>
<dbReference type="EMBL" id="FXAZ01000001">
    <property type="protein sequence ID" value="SMG15607.1"/>
    <property type="molecule type" value="Genomic_DNA"/>
</dbReference>
<dbReference type="GO" id="GO:0005886">
    <property type="term" value="C:plasma membrane"/>
    <property type="evidence" value="ECO:0007669"/>
    <property type="project" value="UniProtKB-SubCell"/>
</dbReference>
<feature type="transmembrane region" description="Helical" evidence="7">
    <location>
        <begin position="349"/>
        <end position="368"/>
    </location>
</feature>
<dbReference type="SUPFAM" id="SSF103473">
    <property type="entry name" value="MFS general substrate transporter"/>
    <property type="match status" value="1"/>
</dbReference>
<feature type="transmembrane region" description="Helical" evidence="7">
    <location>
        <begin position="282"/>
        <end position="301"/>
    </location>
</feature>
<dbReference type="Proteomes" id="UP000193834">
    <property type="component" value="Unassembled WGS sequence"/>
</dbReference>
<gene>
    <name evidence="9" type="ORF">SAMN06295960_0564</name>
</gene>
<feature type="transmembrane region" description="Helical" evidence="7">
    <location>
        <begin position="374"/>
        <end position="394"/>
    </location>
</feature>
<keyword evidence="5 7" id="KW-1133">Transmembrane helix</keyword>
<feature type="transmembrane region" description="Helical" evidence="7">
    <location>
        <begin position="307"/>
        <end position="328"/>
    </location>
</feature>
<feature type="transmembrane region" description="Helical" evidence="7">
    <location>
        <begin position="110"/>
        <end position="131"/>
    </location>
</feature>
<keyword evidence="6 7" id="KW-0472">Membrane</keyword>
<dbReference type="InterPro" id="IPR011701">
    <property type="entry name" value="MFS"/>
</dbReference>
<evidence type="ECO:0000256" key="3">
    <source>
        <dbReference type="ARBA" id="ARBA00022475"/>
    </source>
</evidence>
<reference evidence="9 10" key="1">
    <citation type="submission" date="2017-04" db="EMBL/GenBank/DDBJ databases">
        <authorList>
            <person name="Afonso C.L."/>
            <person name="Miller P.J."/>
            <person name="Scott M.A."/>
            <person name="Spackman E."/>
            <person name="Goraichik I."/>
            <person name="Dimitrov K.M."/>
            <person name="Suarez D.L."/>
            <person name="Swayne D.E."/>
        </authorList>
    </citation>
    <scope>NUCLEOTIDE SEQUENCE [LARGE SCALE GENOMIC DNA]</scope>
    <source>
        <strain evidence="9 10">11</strain>
    </source>
</reference>
<dbReference type="PANTHER" id="PTHR43124">
    <property type="entry name" value="PURINE EFFLUX PUMP PBUE"/>
    <property type="match status" value="1"/>
</dbReference>
<keyword evidence="3" id="KW-1003">Cell membrane</keyword>
<feature type="transmembrane region" description="Helical" evidence="7">
    <location>
        <begin position="221"/>
        <end position="244"/>
    </location>
</feature>
<dbReference type="AlphaFoldDB" id="A0A1X7IL12"/>
<dbReference type="PANTHER" id="PTHR43124:SF3">
    <property type="entry name" value="CHLORAMPHENICOL EFFLUX PUMP RV0191"/>
    <property type="match status" value="1"/>
</dbReference>
<feature type="transmembrane region" description="Helical" evidence="7">
    <location>
        <begin position="81"/>
        <end position="104"/>
    </location>
</feature>
<organism evidence="9 10">
    <name type="scientific">Paenibacillus aquistagni</name>
    <dbReference type="NCBI Taxonomy" id="1852522"/>
    <lineage>
        <taxon>Bacteria</taxon>
        <taxon>Bacillati</taxon>
        <taxon>Bacillota</taxon>
        <taxon>Bacilli</taxon>
        <taxon>Bacillales</taxon>
        <taxon>Paenibacillaceae</taxon>
        <taxon>Paenibacillus</taxon>
    </lineage>
</organism>
<dbReference type="STRING" id="1852522.SAMN06295960_0564"/>
<feature type="domain" description="Major facilitator superfamily (MFS) profile" evidence="8">
    <location>
        <begin position="15"/>
        <end position="398"/>
    </location>
</feature>
<dbReference type="InterPro" id="IPR036259">
    <property type="entry name" value="MFS_trans_sf"/>
</dbReference>
<evidence type="ECO:0000256" key="5">
    <source>
        <dbReference type="ARBA" id="ARBA00022989"/>
    </source>
</evidence>
<evidence type="ECO:0000256" key="1">
    <source>
        <dbReference type="ARBA" id="ARBA00004651"/>
    </source>
</evidence>
<dbReference type="OrthoDB" id="9816041at2"/>
<dbReference type="RefSeq" id="WP_085492816.1">
    <property type="nucleotide sequence ID" value="NZ_FXAZ01000001.1"/>
</dbReference>
<evidence type="ECO:0000256" key="2">
    <source>
        <dbReference type="ARBA" id="ARBA00022448"/>
    </source>
</evidence>
<feature type="transmembrane region" description="Helical" evidence="7">
    <location>
        <begin position="50"/>
        <end position="69"/>
    </location>
</feature>
<keyword evidence="4 7" id="KW-0812">Transmembrane</keyword>
<keyword evidence="10" id="KW-1185">Reference proteome</keyword>
<evidence type="ECO:0000256" key="7">
    <source>
        <dbReference type="SAM" id="Phobius"/>
    </source>
</evidence>
<dbReference type="InterPro" id="IPR050189">
    <property type="entry name" value="MFS_Efflux_Transporters"/>
</dbReference>
<dbReference type="GO" id="GO:0022857">
    <property type="term" value="F:transmembrane transporter activity"/>
    <property type="evidence" value="ECO:0007669"/>
    <property type="project" value="InterPro"/>
</dbReference>
<keyword evidence="2" id="KW-0813">Transport</keyword>
<dbReference type="InterPro" id="IPR020846">
    <property type="entry name" value="MFS_dom"/>
</dbReference>
<feature type="transmembrane region" description="Helical" evidence="7">
    <location>
        <begin position="256"/>
        <end position="275"/>
    </location>
</feature>
<dbReference type="Gene3D" id="1.20.1250.20">
    <property type="entry name" value="MFS general substrate transporter like domains"/>
    <property type="match status" value="1"/>
</dbReference>
<dbReference type="PROSITE" id="PS50850">
    <property type="entry name" value="MFS"/>
    <property type="match status" value="1"/>
</dbReference>
<name>A0A1X7IL12_9BACL</name>
<evidence type="ECO:0000259" key="8">
    <source>
        <dbReference type="PROSITE" id="PS50850"/>
    </source>
</evidence>
<protein>
    <submittedName>
        <fullName evidence="9">Predicted arabinose efflux permease, MFS family</fullName>
    </submittedName>
</protein>
<sequence length="412" mass="44703">MSRNSTRTRAKSSYILYVVGISAFLASLMQNIYSPIIPMLRDSFEVPISLVNLSVSLFILIIAVLQIVMGPIMDARGSYRLLISGLVLTVIASIGCALATHYPLFLLCRVLQAVGTASLPLVAVTTISSTFEGVERGHAMGTYQMLLSLAPAIAPVLGGFIGDHYGYAGIFWFLTGVSVLMVALSMRYFPKDNTKKKKPAAIPNVARTYIHIAANKEAKPLMLIGFVYFFIYFIILVFLPALLIDHYGVGLSLVGLLYLPMALSNVAGTMIYKALQARWPRAALFICGNALAAVSLLLFAAMESFSILGLSIALFLFGMSGGVLIPLFTTMLSEAFESERASALGMFNFVRYAGMAAGPIFSGMWLAVLSDISLFFTLSLGYALLVILVSKPMWNQVRGWIHKKSSKAEHGA</sequence>
<feature type="transmembrane region" description="Helical" evidence="7">
    <location>
        <begin position="12"/>
        <end position="30"/>
    </location>
</feature>
<evidence type="ECO:0000256" key="4">
    <source>
        <dbReference type="ARBA" id="ARBA00022692"/>
    </source>
</evidence>
<evidence type="ECO:0000313" key="9">
    <source>
        <dbReference type="EMBL" id="SMG15607.1"/>
    </source>
</evidence>
<dbReference type="Pfam" id="PF07690">
    <property type="entry name" value="MFS_1"/>
    <property type="match status" value="1"/>
</dbReference>
<evidence type="ECO:0000313" key="10">
    <source>
        <dbReference type="Proteomes" id="UP000193834"/>
    </source>
</evidence>
<feature type="transmembrane region" description="Helical" evidence="7">
    <location>
        <begin position="143"/>
        <end position="161"/>
    </location>
</feature>
<evidence type="ECO:0000256" key="6">
    <source>
        <dbReference type="ARBA" id="ARBA00023136"/>
    </source>
</evidence>